<dbReference type="EMBL" id="JAUDEO010000113">
    <property type="protein sequence ID" value="MDM8334746.1"/>
    <property type="molecule type" value="Genomic_DNA"/>
</dbReference>
<organism evidence="1 2">
    <name type="scientific">Limosilactobacillus panis</name>
    <dbReference type="NCBI Taxonomy" id="47493"/>
    <lineage>
        <taxon>Bacteria</taxon>
        <taxon>Bacillati</taxon>
        <taxon>Bacillota</taxon>
        <taxon>Bacilli</taxon>
        <taxon>Lactobacillales</taxon>
        <taxon>Lactobacillaceae</taxon>
        <taxon>Limosilactobacillus</taxon>
    </lineage>
</organism>
<evidence type="ECO:0000313" key="2">
    <source>
        <dbReference type="Proteomes" id="UP001529423"/>
    </source>
</evidence>
<keyword evidence="2" id="KW-1185">Reference proteome</keyword>
<protein>
    <submittedName>
        <fullName evidence="1">Uncharacterized protein</fullName>
    </submittedName>
</protein>
<name>A0ABT7VRM7_9LACO</name>
<proteinExistence type="predicted"/>
<reference evidence="1 2" key="2">
    <citation type="submission" date="2023-06" db="EMBL/GenBank/DDBJ databases">
        <title>Identification and characterization of horizontal gene transfer across gut microbiota members of farm animals based on homology search.</title>
        <authorList>
            <person name="Schwarzerova J."/>
            <person name="Nykrynova M."/>
            <person name="Jureckova K."/>
            <person name="Cejkova D."/>
            <person name="Rychlik I."/>
        </authorList>
    </citation>
    <scope>NUCLEOTIDE SEQUENCE [LARGE SCALE GENOMIC DNA]</scope>
    <source>
        <strain evidence="1 2">105_WCHN</strain>
    </source>
</reference>
<dbReference type="Proteomes" id="UP001529423">
    <property type="component" value="Unassembled WGS sequence"/>
</dbReference>
<reference evidence="2" key="1">
    <citation type="submission" date="2023-06" db="EMBL/GenBank/DDBJ databases">
        <title>Identification and characterization of horizontal gene transfer across gut microbiota members of farm animals based on homology search.</title>
        <authorList>
            <person name="Zeman M."/>
            <person name="Kubasova T."/>
            <person name="Jahodarova E."/>
            <person name="Nykrynova M."/>
            <person name="Rychlik I."/>
        </authorList>
    </citation>
    <scope>NUCLEOTIDE SEQUENCE [LARGE SCALE GENOMIC DNA]</scope>
    <source>
        <strain evidence="2">105_WCHN</strain>
    </source>
</reference>
<accession>A0ABT7VRM7</accession>
<dbReference type="RefSeq" id="WP_289561480.1">
    <property type="nucleotide sequence ID" value="NZ_JAUDEO010000113.1"/>
</dbReference>
<evidence type="ECO:0000313" key="1">
    <source>
        <dbReference type="EMBL" id="MDM8334746.1"/>
    </source>
</evidence>
<reference evidence="1 2" key="3">
    <citation type="submission" date="2023-06" db="EMBL/GenBank/DDBJ databases">
        <authorList>
            <person name="Zeman M."/>
            <person name="Kubasova T."/>
            <person name="Jahodarova E."/>
            <person name="Nykrynova M."/>
            <person name="Rychlik I."/>
        </authorList>
    </citation>
    <scope>NUCLEOTIDE SEQUENCE [LARGE SCALE GENOMIC DNA]</scope>
    <source>
        <strain evidence="1 2">105_WCHN</strain>
    </source>
</reference>
<gene>
    <name evidence="1" type="ORF">QUW46_09305</name>
</gene>
<comment type="caution">
    <text evidence="1">The sequence shown here is derived from an EMBL/GenBank/DDBJ whole genome shotgun (WGS) entry which is preliminary data.</text>
</comment>
<sequence>MDDYTRQKLTRLLRIISLEELQHRALLAKTDDERRIWHELYILKMQQRAVKQ</sequence>